<evidence type="ECO:0000313" key="1">
    <source>
        <dbReference type="EMBL" id="EKC35313.1"/>
    </source>
</evidence>
<proteinExistence type="predicted"/>
<protein>
    <submittedName>
        <fullName evidence="1">Actin, cytoplasmic type 5</fullName>
    </submittedName>
</protein>
<accession>K1QN35</accession>
<dbReference type="InParanoid" id="K1QN35"/>
<sequence length="69" mass="8105">MIILNHHNNRKKIVRDIKEKLCYVVLDYEPEMASSALLSYSTEMYALSDSQFITIDNEQFRGCTPYIFP</sequence>
<gene>
    <name evidence="1" type="ORF">CGI_10016794</name>
</gene>
<organism evidence="1">
    <name type="scientific">Magallana gigas</name>
    <name type="common">Pacific oyster</name>
    <name type="synonym">Crassostrea gigas</name>
    <dbReference type="NCBI Taxonomy" id="29159"/>
    <lineage>
        <taxon>Eukaryota</taxon>
        <taxon>Metazoa</taxon>
        <taxon>Spiralia</taxon>
        <taxon>Lophotrochozoa</taxon>
        <taxon>Mollusca</taxon>
        <taxon>Bivalvia</taxon>
        <taxon>Autobranchia</taxon>
        <taxon>Pteriomorphia</taxon>
        <taxon>Ostreida</taxon>
        <taxon>Ostreoidea</taxon>
        <taxon>Ostreidae</taxon>
        <taxon>Magallana</taxon>
    </lineage>
</organism>
<reference evidence="1" key="1">
    <citation type="journal article" date="2012" name="Nature">
        <title>The oyster genome reveals stress adaptation and complexity of shell formation.</title>
        <authorList>
            <person name="Zhang G."/>
            <person name="Fang X."/>
            <person name="Guo X."/>
            <person name="Li L."/>
            <person name="Luo R."/>
            <person name="Xu F."/>
            <person name="Yang P."/>
            <person name="Zhang L."/>
            <person name="Wang X."/>
            <person name="Qi H."/>
            <person name="Xiong Z."/>
            <person name="Que H."/>
            <person name="Xie Y."/>
            <person name="Holland P.W."/>
            <person name="Paps J."/>
            <person name="Zhu Y."/>
            <person name="Wu F."/>
            <person name="Chen Y."/>
            <person name="Wang J."/>
            <person name="Peng C."/>
            <person name="Meng J."/>
            <person name="Yang L."/>
            <person name="Liu J."/>
            <person name="Wen B."/>
            <person name="Zhang N."/>
            <person name="Huang Z."/>
            <person name="Zhu Q."/>
            <person name="Feng Y."/>
            <person name="Mount A."/>
            <person name="Hedgecock D."/>
            <person name="Xu Z."/>
            <person name="Liu Y."/>
            <person name="Domazet-Loso T."/>
            <person name="Du Y."/>
            <person name="Sun X."/>
            <person name="Zhang S."/>
            <person name="Liu B."/>
            <person name="Cheng P."/>
            <person name="Jiang X."/>
            <person name="Li J."/>
            <person name="Fan D."/>
            <person name="Wang W."/>
            <person name="Fu W."/>
            <person name="Wang T."/>
            <person name="Wang B."/>
            <person name="Zhang J."/>
            <person name="Peng Z."/>
            <person name="Li Y."/>
            <person name="Li N."/>
            <person name="Wang J."/>
            <person name="Chen M."/>
            <person name="He Y."/>
            <person name="Tan F."/>
            <person name="Song X."/>
            <person name="Zheng Q."/>
            <person name="Huang R."/>
            <person name="Yang H."/>
            <person name="Du X."/>
            <person name="Chen L."/>
            <person name="Yang M."/>
            <person name="Gaffney P.M."/>
            <person name="Wang S."/>
            <person name="Luo L."/>
            <person name="She Z."/>
            <person name="Ming Y."/>
            <person name="Huang W."/>
            <person name="Zhang S."/>
            <person name="Huang B."/>
            <person name="Zhang Y."/>
            <person name="Qu T."/>
            <person name="Ni P."/>
            <person name="Miao G."/>
            <person name="Wang J."/>
            <person name="Wang Q."/>
            <person name="Steinberg C.E."/>
            <person name="Wang H."/>
            <person name="Li N."/>
            <person name="Qian L."/>
            <person name="Zhang G."/>
            <person name="Li Y."/>
            <person name="Yang H."/>
            <person name="Liu X."/>
            <person name="Wang J."/>
            <person name="Yin Y."/>
            <person name="Wang J."/>
        </authorList>
    </citation>
    <scope>NUCLEOTIDE SEQUENCE [LARGE SCALE GENOMIC DNA]</scope>
    <source>
        <strain evidence="1">05x7-T-G4-1.051#20</strain>
    </source>
</reference>
<dbReference type="AlphaFoldDB" id="K1QN35"/>
<dbReference type="HOGENOM" id="CLU_2778357_0_0_1"/>
<dbReference type="EMBL" id="JH817834">
    <property type="protein sequence ID" value="EKC35313.1"/>
    <property type="molecule type" value="Genomic_DNA"/>
</dbReference>
<dbReference type="SUPFAM" id="SSF53067">
    <property type="entry name" value="Actin-like ATPase domain"/>
    <property type="match status" value="1"/>
</dbReference>
<dbReference type="Gene3D" id="3.90.640.10">
    <property type="entry name" value="Actin, Chain A, domain 4"/>
    <property type="match status" value="1"/>
</dbReference>
<name>K1QN35_MAGGI</name>
<dbReference type="InterPro" id="IPR043129">
    <property type="entry name" value="ATPase_NBD"/>
</dbReference>